<evidence type="ECO:0000313" key="5">
    <source>
        <dbReference type="Proteomes" id="UP000261540"/>
    </source>
</evidence>
<dbReference type="CDD" id="cd03590">
    <property type="entry name" value="CLECT_DC-SIGN_like"/>
    <property type="match status" value="1"/>
</dbReference>
<dbReference type="PROSITE" id="PS00615">
    <property type="entry name" value="C_TYPE_LECTIN_1"/>
    <property type="match status" value="1"/>
</dbReference>
<accession>A0A3B3QXU9</accession>
<keyword evidence="5" id="KW-1185">Reference proteome</keyword>
<feature type="domain" description="C-type lectin" evidence="3">
    <location>
        <begin position="52"/>
        <end position="165"/>
    </location>
</feature>
<dbReference type="Ensembl" id="ENSPKIT00000023313.1">
    <property type="protein sequence ID" value="ENSPKIP00000011372.1"/>
    <property type="gene ID" value="ENSPKIG00000018492.1"/>
</dbReference>
<dbReference type="Gene3D" id="3.10.100.10">
    <property type="entry name" value="Mannose-Binding Protein A, subunit A"/>
    <property type="match status" value="1"/>
</dbReference>
<evidence type="ECO:0000256" key="2">
    <source>
        <dbReference type="ARBA" id="ARBA00023157"/>
    </source>
</evidence>
<organism evidence="4 5">
    <name type="scientific">Paramormyrops kingsleyae</name>
    <dbReference type="NCBI Taxonomy" id="1676925"/>
    <lineage>
        <taxon>Eukaryota</taxon>
        <taxon>Metazoa</taxon>
        <taxon>Chordata</taxon>
        <taxon>Craniata</taxon>
        <taxon>Vertebrata</taxon>
        <taxon>Euteleostomi</taxon>
        <taxon>Actinopterygii</taxon>
        <taxon>Neopterygii</taxon>
        <taxon>Teleostei</taxon>
        <taxon>Osteoglossocephala</taxon>
        <taxon>Osteoglossomorpha</taxon>
        <taxon>Osteoglossiformes</taxon>
        <taxon>Mormyridae</taxon>
        <taxon>Paramormyrops</taxon>
    </lineage>
</organism>
<dbReference type="InterPro" id="IPR001304">
    <property type="entry name" value="C-type_lectin-like"/>
</dbReference>
<dbReference type="GO" id="GO:0030246">
    <property type="term" value="F:carbohydrate binding"/>
    <property type="evidence" value="ECO:0007669"/>
    <property type="project" value="UniProtKB-KW"/>
</dbReference>
<reference evidence="4" key="1">
    <citation type="submission" date="2025-08" db="UniProtKB">
        <authorList>
            <consortium name="Ensembl"/>
        </authorList>
    </citation>
    <scope>IDENTIFICATION</scope>
</reference>
<reference evidence="4" key="2">
    <citation type="submission" date="2025-09" db="UniProtKB">
        <authorList>
            <consortium name="Ensembl"/>
        </authorList>
    </citation>
    <scope>IDENTIFICATION</scope>
</reference>
<evidence type="ECO:0000259" key="3">
    <source>
        <dbReference type="PROSITE" id="PS50041"/>
    </source>
</evidence>
<dbReference type="InterPro" id="IPR016187">
    <property type="entry name" value="CTDL_fold"/>
</dbReference>
<dbReference type="AlphaFoldDB" id="A0A3B3QXU9"/>
<proteinExistence type="predicted"/>
<dbReference type="Proteomes" id="UP000261540">
    <property type="component" value="Unplaced"/>
</dbReference>
<dbReference type="SUPFAM" id="SSF56436">
    <property type="entry name" value="C-type lectin-like"/>
    <property type="match status" value="1"/>
</dbReference>
<evidence type="ECO:0000313" key="4">
    <source>
        <dbReference type="Ensembl" id="ENSPKIP00000011372.1"/>
    </source>
</evidence>
<dbReference type="STRING" id="1676925.ENSPKIP00000011372"/>
<dbReference type="InterPro" id="IPR018378">
    <property type="entry name" value="C-type_lectin_CS"/>
</dbReference>
<evidence type="ECO:0000256" key="1">
    <source>
        <dbReference type="ARBA" id="ARBA00022734"/>
    </source>
</evidence>
<keyword evidence="2" id="KW-1015">Disulfide bond</keyword>
<dbReference type="InterPro" id="IPR050111">
    <property type="entry name" value="C-type_lectin/snaclec_domain"/>
</dbReference>
<dbReference type="GeneTree" id="ENSGT01020000230338"/>
<protein>
    <recommendedName>
        <fullName evidence="3">C-type lectin domain-containing protein</fullName>
    </recommendedName>
</protein>
<dbReference type="InterPro" id="IPR033989">
    <property type="entry name" value="CD209-like_CTLD"/>
</dbReference>
<sequence>MHCFQTRVLITHWGQWYLTPVLQVPEDPRSCTVSINLFFTAEHRCPLGWKSFNSKCYYISDKKKSWVDSQMDCRQRGADLVVIDSKEEQIFLSRFRGTWIGLTDRKHEGTWKWVDGTPLTTSYWAPGEPNDARKEEDCAEIHSEHDTLKNWNDGPCSAERNWICERGGFN</sequence>
<dbReference type="Pfam" id="PF00059">
    <property type="entry name" value="Lectin_C"/>
    <property type="match status" value="1"/>
</dbReference>
<dbReference type="SMART" id="SM00034">
    <property type="entry name" value="CLECT"/>
    <property type="match status" value="1"/>
</dbReference>
<dbReference type="InterPro" id="IPR016186">
    <property type="entry name" value="C-type_lectin-like/link_sf"/>
</dbReference>
<name>A0A3B3QXU9_9TELE</name>
<dbReference type="PANTHER" id="PTHR22803">
    <property type="entry name" value="MANNOSE, PHOSPHOLIPASE, LECTIN RECEPTOR RELATED"/>
    <property type="match status" value="1"/>
</dbReference>
<keyword evidence="1" id="KW-0430">Lectin</keyword>
<dbReference type="PROSITE" id="PS50041">
    <property type="entry name" value="C_TYPE_LECTIN_2"/>
    <property type="match status" value="1"/>
</dbReference>